<evidence type="ECO:0000313" key="3">
    <source>
        <dbReference type="EMBL" id="GAA4404015.1"/>
    </source>
</evidence>
<name>A0ABP8KCA3_9MICO</name>
<dbReference type="SUPFAM" id="SSF89447">
    <property type="entry name" value="AbrB/MazE/MraZ-like"/>
    <property type="match status" value="1"/>
</dbReference>
<reference evidence="4" key="1">
    <citation type="journal article" date="2019" name="Int. J. Syst. Evol. Microbiol.">
        <title>The Global Catalogue of Microorganisms (GCM) 10K type strain sequencing project: providing services to taxonomists for standard genome sequencing and annotation.</title>
        <authorList>
            <consortium name="The Broad Institute Genomics Platform"/>
            <consortium name="The Broad Institute Genome Sequencing Center for Infectious Disease"/>
            <person name="Wu L."/>
            <person name="Ma J."/>
        </authorList>
    </citation>
    <scope>NUCLEOTIDE SEQUENCE [LARGE SCALE GENOMIC DNA]</scope>
    <source>
        <strain evidence="4">JCM 17809</strain>
    </source>
</reference>
<dbReference type="RefSeq" id="WP_345204401.1">
    <property type="nucleotide sequence ID" value="NZ_BAABGM010000010.1"/>
</dbReference>
<dbReference type="Pfam" id="PF04014">
    <property type="entry name" value="MazE_antitoxin"/>
    <property type="match status" value="1"/>
</dbReference>
<dbReference type="InterPro" id="IPR037914">
    <property type="entry name" value="SpoVT-AbrB_sf"/>
</dbReference>
<evidence type="ECO:0000313" key="4">
    <source>
        <dbReference type="Proteomes" id="UP001500945"/>
    </source>
</evidence>
<gene>
    <name evidence="3" type="ORF">GCM10023168_16090</name>
</gene>
<evidence type="ECO:0000259" key="2">
    <source>
        <dbReference type="PROSITE" id="PS51740"/>
    </source>
</evidence>
<dbReference type="SMART" id="SM00966">
    <property type="entry name" value="SpoVT_AbrB"/>
    <property type="match status" value="1"/>
</dbReference>
<dbReference type="EMBL" id="BAABGM010000010">
    <property type="protein sequence ID" value="GAA4404015.1"/>
    <property type="molecule type" value="Genomic_DNA"/>
</dbReference>
<evidence type="ECO:0000256" key="1">
    <source>
        <dbReference type="PROSITE-ProRule" id="PRU01076"/>
    </source>
</evidence>
<dbReference type="PROSITE" id="PS51740">
    <property type="entry name" value="SPOVT_ABRB"/>
    <property type="match status" value="1"/>
</dbReference>
<protein>
    <recommendedName>
        <fullName evidence="2">SpoVT-AbrB domain-containing protein</fullName>
    </recommendedName>
</protein>
<dbReference type="NCBIfam" id="TIGR01439">
    <property type="entry name" value="lp_hng_hel_AbrB"/>
    <property type="match status" value="1"/>
</dbReference>
<proteinExistence type="predicted"/>
<accession>A0ABP8KCA3</accession>
<dbReference type="Gene3D" id="2.10.260.10">
    <property type="match status" value="1"/>
</dbReference>
<feature type="domain" description="SpoVT-AbrB" evidence="2">
    <location>
        <begin position="1"/>
        <end position="45"/>
    </location>
</feature>
<keyword evidence="4" id="KW-1185">Reference proteome</keyword>
<dbReference type="InterPro" id="IPR007159">
    <property type="entry name" value="SpoVT-AbrB_dom"/>
</dbReference>
<keyword evidence="1" id="KW-0238">DNA-binding</keyword>
<sequence length="81" mass="9210">MTVSIDRAGRVVIPKDIRDRLSLAADAELEIEVDGDSIRLVPVRRRGRQVHLVDGWPVIERGDGPLITDVDVQRWRDADQR</sequence>
<comment type="caution">
    <text evidence="3">The sequence shown here is derived from an EMBL/GenBank/DDBJ whole genome shotgun (WGS) entry which is preliminary data.</text>
</comment>
<dbReference type="Proteomes" id="UP001500945">
    <property type="component" value="Unassembled WGS sequence"/>
</dbReference>
<organism evidence="3 4">
    <name type="scientific">Fodinibacter luteus</name>
    <dbReference type="NCBI Taxonomy" id="552064"/>
    <lineage>
        <taxon>Bacteria</taxon>
        <taxon>Bacillati</taxon>
        <taxon>Actinomycetota</taxon>
        <taxon>Actinomycetes</taxon>
        <taxon>Micrococcales</taxon>
        <taxon>Intrasporangiaceae</taxon>
        <taxon>Fodinibacter (ex Wang et al. 2009)</taxon>
    </lineage>
</organism>